<dbReference type="Gene3D" id="2.30.29.30">
    <property type="entry name" value="Pleckstrin-homology domain (PH domain)/Phosphotyrosine-binding domain (PTB)"/>
    <property type="match status" value="1"/>
</dbReference>
<feature type="compositionally biased region" description="Basic and acidic residues" evidence="1">
    <location>
        <begin position="15"/>
        <end position="24"/>
    </location>
</feature>
<comment type="caution">
    <text evidence="3">The sequence shown here is derived from an EMBL/GenBank/DDBJ whole genome shotgun (WGS) entry which is preliminary data.</text>
</comment>
<protein>
    <submittedName>
        <fullName evidence="3">DUF1336 domain-containing protein</fullName>
    </submittedName>
</protein>
<dbReference type="InterPro" id="IPR011993">
    <property type="entry name" value="PH-like_dom_sf"/>
</dbReference>
<dbReference type="Proteomes" id="UP001224775">
    <property type="component" value="Unassembled WGS sequence"/>
</dbReference>
<dbReference type="InterPro" id="IPR001849">
    <property type="entry name" value="PH_domain"/>
</dbReference>
<dbReference type="PANTHER" id="PTHR31558">
    <property type="entry name" value="CW14 PROTEIN"/>
    <property type="match status" value="1"/>
</dbReference>
<dbReference type="SMART" id="SM00233">
    <property type="entry name" value="PH"/>
    <property type="match status" value="1"/>
</dbReference>
<organism evidence="3 4">
    <name type="scientific">Skeletonema marinoi</name>
    <dbReference type="NCBI Taxonomy" id="267567"/>
    <lineage>
        <taxon>Eukaryota</taxon>
        <taxon>Sar</taxon>
        <taxon>Stramenopiles</taxon>
        <taxon>Ochrophyta</taxon>
        <taxon>Bacillariophyta</taxon>
        <taxon>Coscinodiscophyceae</taxon>
        <taxon>Thalassiosirophycidae</taxon>
        <taxon>Thalassiosirales</taxon>
        <taxon>Skeletonemataceae</taxon>
        <taxon>Skeletonema</taxon>
        <taxon>Skeletonema marinoi-dohrnii complex</taxon>
    </lineage>
</organism>
<evidence type="ECO:0000256" key="1">
    <source>
        <dbReference type="SAM" id="MobiDB-lite"/>
    </source>
</evidence>
<feature type="region of interest" description="Disordered" evidence="1">
    <location>
        <begin position="327"/>
        <end position="366"/>
    </location>
</feature>
<gene>
    <name evidence="3" type="ORF">QTG54_001208</name>
</gene>
<dbReference type="EMBL" id="JATAAI010000001">
    <property type="protein sequence ID" value="KAK1749269.1"/>
    <property type="molecule type" value="Genomic_DNA"/>
</dbReference>
<dbReference type="AlphaFoldDB" id="A0AAD8YPS0"/>
<feature type="region of interest" description="Disordered" evidence="1">
    <location>
        <begin position="54"/>
        <end position="150"/>
    </location>
</feature>
<proteinExistence type="predicted"/>
<dbReference type="PANTHER" id="PTHR31558:SF3">
    <property type="entry name" value="CW14 PROTEIN"/>
    <property type="match status" value="1"/>
</dbReference>
<dbReference type="Pfam" id="PF07059">
    <property type="entry name" value="EDR2_C"/>
    <property type="match status" value="1"/>
</dbReference>
<feature type="domain" description="PH" evidence="2">
    <location>
        <begin position="363"/>
        <end position="536"/>
    </location>
</feature>
<evidence type="ECO:0000313" key="4">
    <source>
        <dbReference type="Proteomes" id="UP001224775"/>
    </source>
</evidence>
<feature type="region of interest" description="Disordered" evidence="1">
    <location>
        <begin position="260"/>
        <end position="315"/>
    </location>
</feature>
<evidence type="ECO:0000259" key="2">
    <source>
        <dbReference type="SMART" id="SM00233"/>
    </source>
</evidence>
<accession>A0AAD8YPS0</accession>
<reference evidence="3" key="1">
    <citation type="submission" date="2023-06" db="EMBL/GenBank/DDBJ databases">
        <title>Survivors Of The Sea: Transcriptome response of Skeletonema marinoi to long-term dormancy.</title>
        <authorList>
            <person name="Pinder M.I.M."/>
            <person name="Kourtchenko O."/>
            <person name="Robertson E.K."/>
            <person name="Larsson T."/>
            <person name="Maumus F."/>
            <person name="Osuna-Cruz C.M."/>
            <person name="Vancaester E."/>
            <person name="Stenow R."/>
            <person name="Vandepoele K."/>
            <person name="Ploug H."/>
            <person name="Bruchert V."/>
            <person name="Godhe A."/>
            <person name="Topel M."/>
        </authorList>
    </citation>
    <scope>NUCLEOTIDE SEQUENCE</scope>
    <source>
        <strain evidence="3">R05AC</strain>
    </source>
</reference>
<feature type="region of interest" description="Disordered" evidence="1">
    <location>
        <begin position="403"/>
        <end position="431"/>
    </location>
</feature>
<dbReference type="InterPro" id="IPR009769">
    <property type="entry name" value="EDR2_C"/>
</dbReference>
<sequence length="991" mass="108368">MSDFIPPQQYDDDEASHVSEDSKEPYFDIRTGRIVPAREAWAVLAAEGHPKYKHLASESSHGGENDNTADSVFRTATGKATSAASDDDDDRNDIPIVSSCSSGGGPTQLSIDRALHPDLNDPKRGNLSPSNHGPKKDTHHQPLHINADDEDEETDPIIIRAKAMALAAQNGQKLTPEQLQLIAQPDVQQQKLIEEAKRMANSRHGHNNTNHGGSIINLQQSKQELQQFGKDIKNFIKTEQGKPPSQWSADLGKFFEDQSLKKSTNTGDNGDEVSAASATTDGGAKAAETPKRKKMEGFGSDPSAQPQQPQSSPTLGQRLSILRGEENAAAGGASGKWPSMPPLPLLNKIYGTEEDDSPEQQEASISGVLWKRRSGFGKHSVNAWEKRRVELRGTKLIYYSTMEEANEDEQNATGEEREGGQDGTSSPREAISSLKKGIEQAALAAEQQIQTARDGLSRLASGMDKLKSPSGDTPRGILDLSKERASVSASMGHSGAPTPFCLSIKVKSLTQWKFAFDSHGMMMEFLATLTDVIVETSLGLAEKSKEGNWELENYCISRKDGDESNANDTDTVVREGTRALGTALTSRTDLLDRCTADAPWMLAGNSLYIAWAAANGALLLARSSSTSIDQFWKLFVFTNFGIWQLCTRPKVSSLRRQSKSVDITTESNVPAPSSIDKSFRPTAGNTTIEVSSVVKNNEIDMPSWLPISPSTMDVRSHGYLSTKKKISCPGELYECIAVDCFASNARFTDIAARVKLPDVSFDDGDSPKTWQSPDIFIASLAIPTEAPRFGQSTDDGPGVTVVGYFKMKEETRAILRRVTAPGYDPSSDESESDVDVQKRTVNGVRLWEQYCIQAPSDPTFQARFKLIPSANLEELGCPAYISKYNGKPVLIKRNQVTGFFTEYPSLNAMSFEISFHPFPYLFKQAMAYLKDYFDSTVGTFGFVIEGRNDDELPEVMIGAMKLCYPGPSLICRGEDFFSGSCPKSCAVKKMD</sequence>
<dbReference type="SUPFAM" id="SSF50729">
    <property type="entry name" value="PH domain-like"/>
    <property type="match status" value="1"/>
</dbReference>
<feature type="compositionally biased region" description="Polar residues" evidence="1">
    <location>
        <begin position="57"/>
        <end position="70"/>
    </location>
</feature>
<feature type="region of interest" description="Disordered" evidence="1">
    <location>
        <begin position="1"/>
        <end position="24"/>
    </location>
</feature>
<evidence type="ECO:0000313" key="3">
    <source>
        <dbReference type="EMBL" id="KAK1749269.1"/>
    </source>
</evidence>
<keyword evidence="4" id="KW-1185">Reference proteome</keyword>
<feature type="compositionally biased region" description="Low complexity" evidence="1">
    <location>
        <begin position="300"/>
        <end position="313"/>
    </location>
</feature>
<name>A0AAD8YPS0_9STRA</name>
<feature type="compositionally biased region" description="Basic and acidic residues" evidence="1">
    <location>
        <begin position="113"/>
        <end position="124"/>
    </location>
</feature>